<dbReference type="PANTHER" id="PTHR46890:SF50">
    <property type="entry name" value="RNA-DIRECTED DNA POLYMERASE, EUKARYOTA, REVERSE TRANSCRIPTASE ZINC-BINDING DOMAIN PROTEIN-RELATED"/>
    <property type="match status" value="1"/>
</dbReference>
<proteinExistence type="predicted"/>
<feature type="transmembrane region" description="Helical" evidence="1">
    <location>
        <begin position="844"/>
        <end position="866"/>
    </location>
</feature>
<dbReference type="CDD" id="cd01650">
    <property type="entry name" value="RT_nLTR_like"/>
    <property type="match status" value="1"/>
</dbReference>
<keyword evidence="1" id="KW-0812">Transmembrane</keyword>
<dbReference type="InterPro" id="IPR052343">
    <property type="entry name" value="Retrotransposon-Effector_Assoc"/>
</dbReference>
<organism evidence="3">
    <name type="scientific">Fagus sylvatica</name>
    <name type="common">Beechnut</name>
    <dbReference type="NCBI Taxonomy" id="28930"/>
    <lineage>
        <taxon>Eukaryota</taxon>
        <taxon>Viridiplantae</taxon>
        <taxon>Streptophyta</taxon>
        <taxon>Embryophyta</taxon>
        <taxon>Tracheophyta</taxon>
        <taxon>Spermatophyta</taxon>
        <taxon>Magnoliopsida</taxon>
        <taxon>eudicotyledons</taxon>
        <taxon>Gunneridae</taxon>
        <taxon>Pentapetalae</taxon>
        <taxon>rosids</taxon>
        <taxon>fabids</taxon>
        <taxon>Fagales</taxon>
        <taxon>Fagaceae</taxon>
        <taxon>Fagus</taxon>
    </lineage>
</organism>
<dbReference type="Pfam" id="PF00078">
    <property type="entry name" value="RVT_1"/>
    <property type="match status" value="1"/>
</dbReference>
<dbReference type="AlphaFoldDB" id="A0A2N9F5E7"/>
<dbReference type="EMBL" id="OIVN01000573">
    <property type="protein sequence ID" value="SPC82352.1"/>
    <property type="molecule type" value="Genomic_DNA"/>
</dbReference>
<feature type="domain" description="Reverse transcriptase" evidence="2">
    <location>
        <begin position="435"/>
        <end position="685"/>
    </location>
</feature>
<name>A0A2N9F5E7_FAGSY</name>
<gene>
    <name evidence="3" type="ORF">FSB_LOCUS10234</name>
</gene>
<protein>
    <recommendedName>
        <fullName evidence="2">Reverse transcriptase domain-containing protein</fullName>
    </recommendedName>
</protein>
<reference evidence="3" key="1">
    <citation type="submission" date="2018-02" db="EMBL/GenBank/DDBJ databases">
        <authorList>
            <person name="Cohen D.B."/>
            <person name="Kent A.D."/>
        </authorList>
    </citation>
    <scope>NUCLEOTIDE SEQUENCE</scope>
</reference>
<dbReference type="PANTHER" id="PTHR46890">
    <property type="entry name" value="NON-LTR RETROLELEMENT REVERSE TRANSCRIPTASE-LIKE PROTEIN-RELATED"/>
    <property type="match status" value="1"/>
</dbReference>
<dbReference type="SUPFAM" id="SSF56219">
    <property type="entry name" value="DNase I-like"/>
    <property type="match status" value="1"/>
</dbReference>
<evidence type="ECO:0000313" key="3">
    <source>
        <dbReference type="EMBL" id="SPC82352.1"/>
    </source>
</evidence>
<evidence type="ECO:0000259" key="2">
    <source>
        <dbReference type="PROSITE" id="PS50878"/>
    </source>
</evidence>
<keyword evidence="1" id="KW-1133">Transmembrane helix</keyword>
<dbReference type="InterPro" id="IPR036691">
    <property type="entry name" value="Endo/exonu/phosph_ase_sf"/>
</dbReference>
<dbReference type="InterPro" id="IPR000477">
    <property type="entry name" value="RT_dom"/>
</dbReference>
<sequence length="875" mass="99377">MGAEDEGDDDILVVWEDSILPKEGKELMCLEDNETTLVVTPLAMAVPIEEESYGGEIEDKSKCEAAPPSDWVLDELRRFGEVLGALYVGYETEILNLLMTIDASRQQTRHAKRANKHSTKYGSKGSRELKNLISNINYDSGSSRCRNNNRDRETKMDLITQGVVRGLWSLPQGGTFNVIRYPTERLGAMRFTSTLNAFSKFISSYGLLDIPIEGKRYTWSNNREAEAMSRIDRFLYSPGWEEAFPTITQRRLSRILSDHFPILLECGQFSRGRCSFRFENMWLKAEGFMEQVKKWWEAYQFYGTPSYILAHKLKALKLDLKRWNEEVFGSVIFKRKLLFDELSEMDVLAETRPLSAAEKSQRESLVADLEKQSLMEEICWHEALWLERPFEEEELRGVVEGFNGDKAPGPDGFPMAFFQACWAVLSQDIMRVLHSFHGLGSFEKSLNATFLALIPKKNKAVEVKDFRPISLVGGVYKILAKLLANRLRMVLSQIISPSQNAFVLGRQVLDSVLIANECLDSCLKQGDPEVICKLDVKKAYDHVNWDFLIYMLHRSGFSPKWRSWIRFCISTVHFSVLINGCPSGFFGNMRGLRQGDPLSLLLFVIVKEALSKMMDRAVLSGYLTGFKIEHLRFVFTWFAAISGLKTNLSKSEIVPVGNVLNLEDLMLVLGCKTASLPMKYLGLPLGAHFKESTIWNPIIEKMERRLAGWKRLYLSKGGKDLRRFNRTLLGKWLWSYGTECETLWRRVVDVKYGSMWGGWCSNVGSGSYGDHWCGEMPLMTAYPELFSFTQEMRASVADLMSFGGSRGVVYGLCLVWGAVGYESYHPRSILGLVWIPPAGMGVSFSGGLCLIVSFGVFGWNGMLIILRTPKELYQN</sequence>
<keyword evidence="1" id="KW-0472">Membrane</keyword>
<evidence type="ECO:0000256" key="1">
    <source>
        <dbReference type="SAM" id="Phobius"/>
    </source>
</evidence>
<accession>A0A2N9F5E7</accession>
<dbReference type="PROSITE" id="PS50878">
    <property type="entry name" value="RT_POL"/>
    <property type="match status" value="1"/>
</dbReference>
<dbReference type="Gene3D" id="3.60.10.10">
    <property type="entry name" value="Endonuclease/exonuclease/phosphatase"/>
    <property type="match status" value="1"/>
</dbReference>